<dbReference type="CDD" id="cd02020">
    <property type="entry name" value="CMPK"/>
    <property type="match status" value="1"/>
</dbReference>
<dbReference type="PANTHER" id="PTHR21299">
    <property type="entry name" value="CYTIDYLATE KINASE/PANTOATE-BETA-ALANINE LIGASE"/>
    <property type="match status" value="1"/>
</dbReference>
<keyword evidence="8" id="KW-0963">Cytoplasm</keyword>
<comment type="subcellular location">
    <subcellularLocation>
        <location evidence="8">Cytoplasm</location>
    </subcellularLocation>
</comment>
<gene>
    <name evidence="8 10" type="primary">cmk</name>
    <name evidence="10" type="ORF">ACFPTO_06695</name>
</gene>
<feature type="binding site" evidence="8">
    <location>
        <begin position="17"/>
        <end position="25"/>
    </location>
    <ligand>
        <name>ATP</name>
        <dbReference type="ChEBI" id="CHEBI:30616"/>
    </ligand>
</feature>
<dbReference type="EC" id="2.7.4.25" evidence="8"/>
<evidence type="ECO:0000313" key="10">
    <source>
        <dbReference type="EMBL" id="MFC5428491.1"/>
    </source>
</evidence>
<reference evidence="11" key="1">
    <citation type="journal article" date="2019" name="Int. J. Syst. Evol. Microbiol.">
        <title>The Global Catalogue of Microorganisms (GCM) 10K type strain sequencing project: providing services to taxonomists for standard genome sequencing and annotation.</title>
        <authorList>
            <consortium name="The Broad Institute Genomics Platform"/>
            <consortium name="The Broad Institute Genome Sequencing Center for Infectious Disease"/>
            <person name="Wu L."/>
            <person name="Ma J."/>
        </authorList>
    </citation>
    <scope>NUCLEOTIDE SEQUENCE [LARGE SCALE GENOMIC DNA]</scope>
    <source>
        <strain evidence="11">CCUG 56042</strain>
    </source>
</reference>
<comment type="catalytic activity">
    <reaction evidence="7 8">
        <text>CMP + ATP = CDP + ADP</text>
        <dbReference type="Rhea" id="RHEA:11600"/>
        <dbReference type="ChEBI" id="CHEBI:30616"/>
        <dbReference type="ChEBI" id="CHEBI:58069"/>
        <dbReference type="ChEBI" id="CHEBI:60377"/>
        <dbReference type="ChEBI" id="CHEBI:456216"/>
        <dbReference type="EC" id="2.7.4.25"/>
    </reaction>
</comment>
<evidence type="ECO:0000313" key="11">
    <source>
        <dbReference type="Proteomes" id="UP001596103"/>
    </source>
</evidence>
<evidence type="ECO:0000256" key="4">
    <source>
        <dbReference type="ARBA" id="ARBA00022777"/>
    </source>
</evidence>
<dbReference type="InterPro" id="IPR011994">
    <property type="entry name" value="Cytidylate_kinase_dom"/>
</dbReference>
<dbReference type="GO" id="GO:0016301">
    <property type="term" value="F:kinase activity"/>
    <property type="evidence" value="ECO:0007669"/>
    <property type="project" value="UniProtKB-KW"/>
</dbReference>
<comment type="similarity">
    <text evidence="1 8">Belongs to the cytidylate kinase family. Type 1 subfamily.</text>
</comment>
<comment type="caution">
    <text evidence="10">The sequence shown here is derived from an EMBL/GenBank/DDBJ whole genome shotgun (WGS) entry which is preliminary data.</text>
</comment>
<keyword evidence="4 8" id="KW-0418">Kinase</keyword>
<evidence type="ECO:0000259" key="9">
    <source>
        <dbReference type="Pfam" id="PF02224"/>
    </source>
</evidence>
<dbReference type="CDD" id="cd02019">
    <property type="entry name" value="NK"/>
    <property type="match status" value="1"/>
</dbReference>
<dbReference type="EMBL" id="JBHSMP010000009">
    <property type="protein sequence ID" value="MFC5428491.1"/>
    <property type="molecule type" value="Genomic_DNA"/>
</dbReference>
<dbReference type="Proteomes" id="UP001596103">
    <property type="component" value="Unassembled WGS sequence"/>
</dbReference>
<keyword evidence="11" id="KW-1185">Reference proteome</keyword>
<keyword evidence="3 8" id="KW-0547">Nucleotide-binding</keyword>
<dbReference type="HAMAP" id="MF_00238">
    <property type="entry name" value="Cytidyl_kinase_type1"/>
    <property type="match status" value="1"/>
</dbReference>
<evidence type="ECO:0000256" key="7">
    <source>
        <dbReference type="ARBA" id="ARBA00048478"/>
    </source>
</evidence>
<name>A0ABW0J602_9BURK</name>
<dbReference type="InterPro" id="IPR027417">
    <property type="entry name" value="P-loop_NTPase"/>
</dbReference>
<evidence type="ECO:0000256" key="8">
    <source>
        <dbReference type="HAMAP-Rule" id="MF_00238"/>
    </source>
</evidence>
<dbReference type="RefSeq" id="WP_377710311.1">
    <property type="nucleotide sequence ID" value="NZ_JBHSMP010000009.1"/>
</dbReference>
<dbReference type="Gene3D" id="3.40.50.300">
    <property type="entry name" value="P-loop containing nucleotide triphosphate hydrolases"/>
    <property type="match status" value="1"/>
</dbReference>
<sequence>MKSSRPFYPVPVIAIDGPTASGKGTVATLVAAHLGFHLLDSGALYRLSALASVRYAIAPDDADGLAKLVDDLHITFREGLAQLDGADVSSEIREEAIGNRASMIAAHPPVRAALVARQRAFRKLPGLVADGRDMGTVIFPDAVLKVFLTASVEARAARRYKQLIQKGFSANMDDLLRDLRERDARDSNRAAAPLKPAEGAMLLDTSALSIDQAVEQVVQWYRVHAGVHERAHEAQHGQASRHHD</sequence>
<evidence type="ECO:0000256" key="6">
    <source>
        <dbReference type="ARBA" id="ARBA00047615"/>
    </source>
</evidence>
<proteinExistence type="inferred from homology"/>
<protein>
    <recommendedName>
        <fullName evidence="8">Cytidylate kinase</fullName>
        <shortName evidence="8">CK</shortName>
        <ecNumber evidence="8">2.7.4.25</ecNumber>
    </recommendedName>
    <alternativeName>
        <fullName evidence="8">Cytidine monophosphate kinase</fullName>
        <shortName evidence="8">CMP kinase</shortName>
    </alternativeName>
</protein>
<dbReference type="InterPro" id="IPR003136">
    <property type="entry name" value="Cytidylate_kin"/>
</dbReference>
<evidence type="ECO:0000256" key="1">
    <source>
        <dbReference type="ARBA" id="ARBA00009427"/>
    </source>
</evidence>
<dbReference type="Pfam" id="PF02224">
    <property type="entry name" value="Cytidylate_kin"/>
    <property type="match status" value="1"/>
</dbReference>
<feature type="domain" description="Cytidylate kinase" evidence="9">
    <location>
        <begin position="13"/>
        <end position="221"/>
    </location>
</feature>
<organism evidence="10 11">
    <name type="scientific">Paraburkholderia denitrificans</name>
    <dbReference type="NCBI Taxonomy" id="694025"/>
    <lineage>
        <taxon>Bacteria</taxon>
        <taxon>Pseudomonadati</taxon>
        <taxon>Pseudomonadota</taxon>
        <taxon>Betaproteobacteria</taxon>
        <taxon>Burkholderiales</taxon>
        <taxon>Burkholderiaceae</taxon>
        <taxon>Paraburkholderia</taxon>
    </lineage>
</organism>
<evidence type="ECO:0000256" key="5">
    <source>
        <dbReference type="ARBA" id="ARBA00022840"/>
    </source>
</evidence>
<dbReference type="SUPFAM" id="SSF52540">
    <property type="entry name" value="P-loop containing nucleoside triphosphate hydrolases"/>
    <property type="match status" value="1"/>
</dbReference>
<keyword evidence="5 8" id="KW-0067">ATP-binding</keyword>
<comment type="catalytic activity">
    <reaction evidence="6 8">
        <text>dCMP + ATP = dCDP + ADP</text>
        <dbReference type="Rhea" id="RHEA:25094"/>
        <dbReference type="ChEBI" id="CHEBI:30616"/>
        <dbReference type="ChEBI" id="CHEBI:57566"/>
        <dbReference type="ChEBI" id="CHEBI:58593"/>
        <dbReference type="ChEBI" id="CHEBI:456216"/>
        <dbReference type="EC" id="2.7.4.25"/>
    </reaction>
</comment>
<evidence type="ECO:0000256" key="2">
    <source>
        <dbReference type="ARBA" id="ARBA00022679"/>
    </source>
</evidence>
<dbReference type="PANTHER" id="PTHR21299:SF2">
    <property type="entry name" value="CYTIDYLATE KINASE"/>
    <property type="match status" value="1"/>
</dbReference>
<keyword evidence="2 8" id="KW-0808">Transferase</keyword>
<accession>A0ABW0J602</accession>
<evidence type="ECO:0000256" key="3">
    <source>
        <dbReference type="ARBA" id="ARBA00022741"/>
    </source>
</evidence>
<dbReference type="NCBIfam" id="TIGR00017">
    <property type="entry name" value="cmk"/>
    <property type="match status" value="1"/>
</dbReference>